<dbReference type="AlphaFoldDB" id="A0A0F6IEY6"/>
<accession>A0A0F6IEY6</accession>
<proteinExistence type="predicted"/>
<evidence type="ECO:0000313" key="2">
    <source>
        <dbReference type="EMBL" id="EMJ36611.1"/>
    </source>
</evidence>
<reference evidence="2 3" key="1">
    <citation type="submission" date="2013-01" db="EMBL/GenBank/DDBJ databases">
        <authorList>
            <person name="Harkins D.M."/>
            <person name="Durkin A.S."/>
            <person name="Brinkac L.M."/>
            <person name="Haft D.H."/>
            <person name="Selengut J.D."/>
            <person name="Sanka R."/>
            <person name="DePew J."/>
            <person name="Purushe J."/>
            <person name="Peacock S.J."/>
            <person name="Thaipadungpanit J."/>
            <person name="Wuthiekanun V.W."/>
            <person name="Day N.P."/>
            <person name="Vinetz J.M."/>
            <person name="Sutton G.G."/>
            <person name="Nierman W.C."/>
            <person name="Fouts D.E."/>
        </authorList>
    </citation>
    <scope>NUCLEOTIDE SEQUENCE [LARGE SCALE GENOMIC DNA]</scope>
    <source>
        <strain evidence="2 3">FPW1039</strain>
    </source>
</reference>
<protein>
    <submittedName>
        <fullName evidence="2">Uncharacterized protein</fullName>
    </submittedName>
</protein>
<evidence type="ECO:0000313" key="3">
    <source>
        <dbReference type="Proteomes" id="UP000012164"/>
    </source>
</evidence>
<gene>
    <name evidence="2" type="ORF">LEP1GSC079_3926</name>
</gene>
<keyword evidence="1" id="KW-0472">Membrane</keyword>
<keyword evidence="1" id="KW-1133">Transmembrane helix</keyword>
<dbReference type="EMBL" id="AKWR02000120">
    <property type="protein sequence ID" value="EMJ36611.1"/>
    <property type="molecule type" value="Genomic_DNA"/>
</dbReference>
<name>A0A0F6IEY6_LEPIR</name>
<dbReference type="Proteomes" id="UP000012164">
    <property type="component" value="Unassembled WGS sequence"/>
</dbReference>
<keyword evidence="1" id="KW-0812">Transmembrane</keyword>
<feature type="transmembrane region" description="Helical" evidence="1">
    <location>
        <begin position="12"/>
        <end position="32"/>
    </location>
</feature>
<organism evidence="2 3">
    <name type="scientific">Leptospira interrogans str. FPW1039</name>
    <dbReference type="NCBI Taxonomy" id="1193040"/>
    <lineage>
        <taxon>Bacteria</taxon>
        <taxon>Pseudomonadati</taxon>
        <taxon>Spirochaetota</taxon>
        <taxon>Spirochaetia</taxon>
        <taxon>Leptospirales</taxon>
        <taxon>Leptospiraceae</taxon>
        <taxon>Leptospira</taxon>
    </lineage>
</organism>
<sequence>MSALFFEFFFFYSYFFNINFILKMNIIIFVFFENIIFKLQNFSLIMSYFSHEFGSEDRLKIKLQ</sequence>
<comment type="caution">
    <text evidence="2">The sequence shown here is derived from an EMBL/GenBank/DDBJ whole genome shotgun (WGS) entry which is preliminary data.</text>
</comment>
<evidence type="ECO:0000256" key="1">
    <source>
        <dbReference type="SAM" id="Phobius"/>
    </source>
</evidence>